<sequence>MTKKKLLPIWAAISAVLIIAGIVLMAVLGFNTALDQPEHKAFDVYYNVVVDMNEESKASLEAHCEDAFSAAGISYSDQVTLNGQSDPASLTGTSFSETGNDFLLRYTFSADTADSALAAAKTALESAIAADSAFATPAETYVSYATVTQQPMNEAIWRGAVAIVVAVIVALIYVAIRFGVGSALTGLVACVNDAFLVLAILAIARIPVYAFAPMLYAAIAAVVSVAFWLVRCIRLRDDAKDPANSALSAEEAVDKAVAVTNKTVLLTALIVAVLLIVCAACTFTTGAMLIFAEALLCVLVPLYFSMLIAPALHGKVKAVFDRMKAKRTRYTGKKKSAKADSEN</sequence>
<feature type="domain" description="Protein export membrane protein SecD/SecF C-terminal" evidence="10">
    <location>
        <begin position="139"/>
        <end position="313"/>
    </location>
</feature>
<evidence type="ECO:0000313" key="11">
    <source>
        <dbReference type="EMBL" id="HIZ25389.1"/>
    </source>
</evidence>
<keyword evidence="5" id="KW-0653">Protein transport</keyword>
<evidence type="ECO:0000256" key="1">
    <source>
        <dbReference type="ARBA" id="ARBA00004651"/>
    </source>
</evidence>
<keyword evidence="7" id="KW-0811">Translocation</keyword>
<reference evidence="11" key="1">
    <citation type="journal article" date="2021" name="PeerJ">
        <title>Extensive microbial diversity within the chicken gut microbiome revealed by metagenomics and culture.</title>
        <authorList>
            <person name="Gilroy R."/>
            <person name="Ravi A."/>
            <person name="Getino M."/>
            <person name="Pursley I."/>
            <person name="Horton D.L."/>
            <person name="Alikhan N.F."/>
            <person name="Baker D."/>
            <person name="Gharbi K."/>
            <person name="Hall N."/>
            <person name="Watson M."/>
            <person name="Adriaenssens E.M."/>
            <person name="Foster-Nyarko E."/>
            <person name="Jarju S."/>
            <person name="Secka A."/>
            <person name="Antonio M."/>
            <person name="Oren A."/>
            <person name="Chaudhuri R.R."/>
            <person name="La Ragione R."/>
            <person name="Hildebrand F."/>
            <person name="Pallen M.J."/>
        </authorList>
    </citation>
    <scope>NUCLEOTIDE SEQUENCE</scope>
    <source>
        <strain evidence="11">CHK33-5263</strain>
    </source>
</reference>
<evidence type="ECO:0000256" key="7">
    <source>
        <dbReference type="ARBA" id="ARBA00023010"/>
    </source>
</evidence>
<evidence type="ECO:0000256" key="2">
    <source>
        <dbReference type="ARBA" id="ARBA00022448"/>
    </source>
</evidence>
<feature type="transmembrane region" description="Helical" evidence="9">
    <location>
        <begin position="264"/>
        <end position="292"/>
    </location>
</feature>
<reference evidence="11" key="2">
    <citation type="submission" date="2021-04" db="EMBL/GenBank/DDBJ databases">
        <authorList>
            <person name="Gilroy R."/>
        </authorList>
    </citation>
    <scope>NUCLEOTIDE SEQUENCE</scope>
    <source>
        <strain evidence="11">CHK33-5263</strain>
    </source>
</reference>
<feature type="transmembrane region" description="Helical" evidence="9">
    <location>
        <begin position="155"/>
        <end position="176"/>
    </location>
</feature>
<dbReference type="Gene3D" id="1.20.1640.10">
    <property type="entry name" value="Multidrug efflux transporter AcrB transmembrane domain"/>
    <property type="match status" value="1"/>
</dbReference>
<keyword evidence="8 9" id="KW-0472">Membrane</keyword>
<organism evidence="11 12">
    <name type="scientific">Candidatus Gallimonas intestinigallinarum</name>
    <dbReference type="NCBI Taxonomy" id="2838604"/>
    <lineage>
        <taxon>Bacteria</taxon>
        <taxon>Bacillati</taxon>
        <taxon>Bacillota</taxon>
        <taxon>Clostridia</taxon>
        <taxon>Candidatus Gallimonas</taxon>
    </lineage>
</organism>
<dbReference type="GO" id="GO:0015031">
    <property type="term" value="P:protein transport"/>
    <property type="evidence" value="ECO:0007669"/>
    <property type="project" value="UniProtKB-KW"/>
</dbReference>
<evidence type="ECO:0000256" key="9">
    <source>
        <dbReference type="SAM" id="Phobius"/>
    </source>
</evidence>
<dbReference type="InterPro" id="IPR022813">
    <property type="entry name" value="SecD/SecF_arch_bac"/>
</dbReference>
<dbReference type="SUPFAM" id="SSF82866">
    <property type="entry name" value="Multidrug efflux transporter AcrB transmembrane domain"/>
    <property type="match status" value="1"/>
</dbReference>
<feature type="transmembrane region" description="Helical" evidence="9">
    <location>
        <begin position="183"/>
        <end position="204"/>
    </location>
</feature>
<keyword evidence="4 9" id="KW-0812">Transmembrane</keyword>
<gene>
    <name evidence="11" type="ORF">H9812_08015</name>
</gene>
<dbReference type="AlphaFoldDB" id="A0A9D2DYJ5"/>
<comment type="subcellular location">
    <subcellularLocation>
        <location evidence="1">Cell membrane</location>
        <topology evidence="1">Multi-pass membrane protein</topology>
    </subcellularLocation>
</comment>
<dbReference type="Pfam" id="PF02355">
    <property type="entry name" value="SecD_SecF_C"/>
    <property type="match status" value="1"/>
</dbReference>
<feature type="transmembrane region" description="Helical" evidence="9">
    <location>
        <begin position="7"/>
        <end position="30"/>
    </location>
</feature>
<dbReference type="GO" id="GO:0005886">
    <property type="term" value="C:plasma membrane"/>
    <property type="evidence" value="ECO:0007669"/>
    <property type="project" value="UniProtKB-SubCell"/>
</dbReference>
<feature type="transmembrane region" description="Helical" evidence="9">
    <location>
        <begin position="298"/>
        <end position="320"/>
    </location>
</feature>
<evidence type="ECO:0000256" key="5">
    <source>
        <dbReference type="ARBA" id="ARBA00022927"/>
    </source>
</evidence>
<keyword evidence="2" id="KW-0813">Transport</keyword>
<keyword evidence="6 9" id="KW-1133">Transmembrane helix</keyword>
<evidence type="ECO:0000256" key="4">
    <source>
        <dbReference type="ARBA" id="ARBA00022692"/>
    </source>
</evidence>
<dbReference type="InterPro" id="IPR048634">
    <property type="entry name" value="SecD_SecF_C"/>
</dbReference>
<evidence type="ECO:0000256" key="6">
    <source>
        <dbReference type="ARBA" id="ARBA00022989"/>
    </source>
</evidence>
<dbReference type="Proteomes" id="UP000824044">
    <property type="component" value="Unassembled WGS sequence"/>
</dbReference>
<protein>
    <recommendedName>
        <fullName evidence="10">Protein export membrane protein SecD/SecF C-terminal domain-containing protein</fullName>
    </recommendedName>
</protein>
<feature type="transmembrane region" description="Helical" evidence="9">
    <location>
        <begin position="210"/>
        <end position="230"/>
    </location>
</feature>
<dbReference type="PANTHER" id="PTHR30081:SF8">
    <property type="entry name" value="PROTEIN TRANSLOCASE SUBUNIT SECF"/>
    <property type="match status" value="1"/>
</dbReference>
<evidence type="ECO:0000256" key="8">
    <source>
        <dbReference type="ARBA" id="ARBA00023136"/>
    </source>
</evidence>
<dbReference type="PANTHER" id="PTHR30081">
    <property type="entry name" value="PROTEIN-EXPORT MEMBRANE PROTEIN SEC"/>
    <property type="match status" value="1"/>
</dbReference>
<dbReference type="EMBL" id="DXBS01000147">
    <property type="protein sequence ID" value="HIZ25389.1"/>
    <property type="molecule type" value="Genomic_DNA"/>
</dbReference>
<evidence type="ECO:0000256" key="3">
    <source>
        <dbReference type="ARBA" id="ARBA00022475"/>
    </source>
</evidence>
<proteinExistence type="predicted"/>
<keyword evidence="3" id="KW-1003">Cell membrane</keyword>
<evidence type="ECO:0000313" key="12">
    <source>
        <dbReference type="Proteomes" id="UP000824044"/>
    </source>
</evidence>
<accession>A0A9D2DYJ5</accession>
<name>A0A9D2DYJ5_9FIRM</name>
<comment type="caution">
    <text evidence="11">The sequence shown here is derived from an EMBL/GenBank/DDBJ whole genome shotgun (WGS) entry which is preliminary data.</text>
</comment>
<evidence type="ECO:0000259" key="10">
    <source>
        <dbReference type="Pfam" id="PF02355"/>
    </source>
</evidence>